<reference evidence="5" key="1">
    <citation type="journal article" date="2019" name="Int. J. Syst. Evol. Microbiol.">
        <title>The Global Catalogue of Microorganisms (GCM) 10K type strain sequencing project: providing services to taxonomists for standard genome sequencing and annotation.</title>
        <authorList>
            <consortium name="The Broad Institute Genomics Platform"/>
            <consortium name="The Broad Institute Genome Sequencing Center for Infectious Disease"/>
            <person name="Wu L."/>
            <person name="Ma J."/>
        </authorList>
    </citation>
    <scope>NUCLEOTIDE SEQUENCE [LARGE SCALE GENOMIC DNA]</scope>
    <source>
        <strain evidence="5">JCM 18285</strain>
    </source>
</reference>
<keyword evidence="2" id="KW-0812">Transmembrane</keyword>
<dbReference type="PANTHER" id="PTHR42693:SF33">
    <property type="entry name" value="ARYLSULFATASE"/>
    <property type="match status" value="1"/>
</dbReference>
<protein>
    <submittedName>
        <fullName evidence="4">Sulfatase-like hydrolase/transferase</fullName>
    </submittedName>
</protein>
<evidence type="ECO:0000313" key="4">
    <source>
        <dbReference type="EMBL" id="GAA4954510.1"/>
    </source>
</evidence>
<evidence type="ECO:0000256" key="1">
    <source>
        <dbReference type="ARBA" id="ARBA00008779"/>
    </source>
</evidence>
<dbReference type="InterPro" id="IPR017850">
    <property type="entry name" value="Alkaline_phosphatase_core_sf"/>
</dbReference>
<gene>
    <name evidence="4" type="ORF">GCM10023314_30200</name>
</gene>
<dbReference type="EMBL" id="BAABJJ010000044">
    <property type="protein sequence ID" value="GAA4954510.1"/>
    <property type="molecule type" value="Genomic_DNA"/>
</dbReference>
<accession>A0ABP9GXS2</accession>
<organism evidence="4 5">
    <name type="scientific">Algibacter agarivorans</name>
    <dbReference type="NCBI Taxonomy" id="1109741"/>
    <lineage>
        <taxon>Bacteria</taxon>
        <taxon>Pseudomonadati</taxon>
        <taxon>Bacteroidota</taxon>
        <taxon>Flavobacteriia</taxon>
        <taxon>Flavobacteriales</taxon>
        <taxon>Flavobacteriaceae</taxon>
        <taxon>Algibacter</taxon>
    </lineage>
</organism>
<dbReference type="PANTHER" id="PTHR42693">
    <property type="entry name" value="ARYLSULFATASE FAMILY MEMBER"/>
    <property type="match status" value="1"/>
</dbReference>
<dbReference type="Gene3D" id="3.40.720.10">
    <property type="entry name" value="Alkaline Phosphatase, subunit A"/>
    <property type="match status" value="1"/>
</dbReference>
<dbReference type="Gene3D" id="3.30.1120.10">
    <property type="match status" value="1"/>
</dbReference>
<dbReference type="InterPro" id="IPR050738">
    <property type="entry name" value="Sulfatase"/>
</dbReference>
<dbReference type="Proteomes" id="UP001501302">
    <property type="component" value="Unassembled WGS sequence"/>
</dbReference>
<evidence type="ECO:0000256" key="2">
    <source>
        <dbReference type="SAM" id="Phobius"/>
    </source>
</evidence>
<comment type="similarity">
    <text evidence="1">Belongs to the sulfatase family.</text>
</comment>
<keyword evidence="2" id="KW-0472">Membrane</keyword>
<sequence>MDTKTLIYIVLTFMFLLFFSCSKKINEKGQLPNVILIIADDLGYADLSVANSVDDVKTPNIDRIANSGVRLTEAYVNSPICNQSRASIITGCYPQRLGSYWYSSKGLHDRKFVTIPELLKKKGYNTGYIGKTHYGDFDKDTTNRSFPLNHGFDYFFGHTSARKHYLNHKEEFEASFQKVKNKHNRSGQSLEQGALWVNNKKVDFEGHLTELIGEESRLFIKKNRDDKFFLQIAFNAAHNFTHQLPEDYLIENNLNGRSDWSPEKETYYNWYVKGRYPNNDEGRAHYLGQVHLMDDEIGKLLDFLESNELRENTLIIFISDNGGSTPIYANNKPLRGSKYLLYEGGIKVQLLASYPTKYPKDKVFDNLVSAMDILPLICKETEIEIPSHIDGIDISPILIGNDINLEHEILFWDTGHEIAVRKGDWKLRKAFNNQHAKDEMVNLEIGDFLYNLKEDVSETQNLKSANNTIHDELENEFLKWKYKIINKKQLK</sequence>
<name>A0ABP9GXS2_9FLAO</name>
<dbReference type="InterPro" id="IPR000917">
    <property type="entry name" value="Sulfatase_N"/>
</dbReference>
<evidence type="ECO:0000313" key="5">
    <source>
        <dbReference type="Proteomes" id="UP001501302"/>
    </source>
</evidence>
<keyword evidence="5" id="KW-1185">Reference proteome</keyword>
<evidence type="ECO:0000259" key="3">
    <source>
        <dbReference type="Pfam" id="PF00884"/>
    </source>
</evidence>
<proteinExistence type="inferred from homology"/>
<dbReference type="RefSeq" id="WP_345193523.1">
    <property type="nucleotide sequence ID" value="NZ_BAABJJ010000044.1"/>
</dbReference>
<dbReference type="Pfam" id="PF00884">
    <property type="entry name" value="Sulfatase"/>
    <property type="match status" value="1"/>
</dbReference>
<feature type="domain" description="Sulfatase N-terminal" evidence="3">
    <location>
        <begin position="32"/>
        <end position="377"/>
    </location>
</feature>
<keyword evidence="2" id="KW-1133">Transmembrane helix</keyword>
<dbReference type="PROSITE" id="PS51257">
    <property type="entry name" value="PROKAR_LIPOPROTEIN"/>
    <property type="match status" value="1"/>
</dbReference>
<comment type="caution">
    <text evidence="4">The sequence shown here is derived from an EMBL/GenBank/DDBJ whole genome shotgun (WGS) entry which is preliminary data.</text>
</comment>
<feature type="transmembrane region" description="Helical" evidence="2">
    <location>
        <begin position="6"/>
        <end position="22"/>
    </location>
</feature>
<dbReference type="SUPFAM" id="SSF53649">
    <property type="entry name" value="Alkaline phosphatase-like"/>
    <property type="match status" value="1"/>
</dbReference>